<sequence>MPANHNIPDKAYLKAIFLHHLNRIYNGKCFLRKSLAHLISLASFEGLRLAMQEFGGDVQSQIDRMEKIYAIINESSKDLECNPITSIIKDEFCIDKDQTMPVLNDLDLILYVQLLEHVNITSYRMLIMIAKMLKYDEAKQLLIENFDESADNDKLFQLIAKEYITKD</sequence>
<keyword evidence="2" id="KW-1185">Reference proteome</keyword>
<dbReference type="Pfam" id="PF05974">
    <property type="entry name" value="DUF892"/>
    <property type="match status" value="1"/>
</dbReference>
<dbReference type="EMBL" id="JACWMX010000001">
    <property type="protein sequence ID" value="MBD1391519.1"/>
    <property type="molecule type" value="Genomic_DNA"/>
</dbReference>
<accession>A0A926NTK9</accession>
<evidence type="ECO:0000313" key="2">
    <source>
        <dbReference type="Proteomes" id="UP000619078"/>
    </source>
</evidence>
<dbReference type="Gene3D" id="1.20.1260.10">
    <property type="match status" value="1"/>
</dbReference>
<dbReference type="InterPro" id="IPR047114">
    <property type="entry name" value="YciF"/>
</dbReference>
<dbReference type="InterPro" id="IPR010287">
    <property type="entry name" value="DUF892_YciF-like"/>
</dbReference>
<dbReference type="Proteomes" id="UP000619078">
    <property type="component" value="Unassembled WGS sequence"/>
</dbReference>
<dbReference type="SUPFAM" id="SSF47240">
    <property type="entry name" value="Ferritin-like"/>
    <property type="match status" value="1"/>
</dbReference>
<dbReference type="InterPro" id="IPR012347">
    <property type="entry name" value="Ferritin-like"/>
</dbReference>
<proteinExistence type="predicted"/>
<name>A0A926NTK9_9SPHI</name>
<dbReference type="PANTHER" id="PTHR30565:SF9">
    <property type="entry name" value="PROTEIN YCIF"/>
    <property type="match status" value="1"/>
</dbReference>
<dbReference type="AlphaFoldDB" id="A0A926NTK9"/>
<protein>
    <submittedName>
        <fullName evidence="1">DUF892 family protein</fullName>
    </submittedName>
</protein>
<dbReference type="RefSeq" id="WP_191159531.1">
    <property type="nucleotide sequence ID" value="NZ_JACWMX010000001.1"/>
</dbReference>
<comment type="caution">
    <text evidence="1">The sequence shown here is derived from an EMBL/GenBank/DDBJ whole genome shotgun (WGS) entry which is preliminary data.</text>
</comment>
<evidence type="ECO:0000313" key="1">
    <source>
        <dbReference type="EMBL" id="MBD1391519.1"/>
    </source>
</evidence>
<dbReference type="PANTHER" id="PTHR30565">
    <property type="entry name" value="PROTEIN YCIF"/>
    <property type="match status" value="1"/>
</dbReference>
<gene>
    <name evidence="1" type="ORF">IDJ76_00275</name>
</gene>
<reference evidence="1" key="1">
    <citation type="submission" date="2020-09" db="EMBL/GenBank/DDBJ databases">
        <title>Novel species of Mucilaginibacter isolated from a glacier on the Tibetan Plateau.</title>
        <authorList>
            <person name="Liu Q."/>
            <person name="Xin Y.-H."/>
        </authorList>
    </citation>
    <scope>NUCLEOTIDE SEQUENCE</scope>
    <source>
        <strain evidence="1">ZB1P21</strain>
    </source>
</reference>
<organism evidence="1 2">
    <name type="scientific">Mucilaginibacter glaciei</name>
    <dbReference type="NCBI Taxonomy" id="2772109"/>
    <lineage>
        <taxon>Bacteria</taxon>
        <taxon>Pseudomonadati</taxon>
        <taxon>Bacteroidota</taxon>
        <taxon>Sphingobacteriia</taxon>
        <taxon>Sphingobacteriales</taxon>
        <taxon>Sphingobacteriaceae</taxon>
        <taxon>Mucilaginibacter</taxon>
    </lineage>
</organism>
<dbReference type="InterPro" id="IPR009078">
    <property type="entry name" value="Ferritin-like_SF"/>
</dbReference>